<evidence type="ECO:0000256" key="1">
    <source>
        <dbReference type="SAM" id="Phobius"/>
    </source>
</evidence>
<sequence>MDFTAVVEVGCAGFAAVSGVFGWLWQRSEAQRDKTSKEQGDAIKEQSLAIKELNKALDAHKLHIAETYVTQTELTKAVGSLERSIERLIEAVNQNATEMREGFRLLQQTKADK</sequence>
<dbReference type="STRING" id="60547.GCA_000751215_06368"/>
<feature type="transmembrane region" description="Helical" evidence="1">
    <location>
        <begin position="6"/>
        <end position="25"/>
    </location>
</feature>
<dbReference type="AlphaFoldDB" id="A0A069PLL7"/>
<proteinExistence type="predicted"/>
<gene>
    <name evidence="2" type="ORF">BG61_16655</name>
</gene>
<dbReference type="Proteomes" id="UP000027466">
    <property type="component" value="Unassembled WGS sequence"/>
</dbReference>
<accession>A0A069PLL7</accession>
<keyword evidence="1" id="KW-0812">Transmembrane</keyword>
<keyword evidence="1" id="KW-1133">Transmembrane helix</keyword>
<comment type="caution">
    <text evidence="2">The sequence shown here is derived from an EMBL/GenBank/DDBJ whole genome shotgun (WGS) entry which is preliminary data.</text>
</comment>
<protein>
    <submittedName>
        <fullName evidence="2">Uncharacterized protein</fullName>
    </submittedName>
</protein>
<dbReference type="RefSeq" id="WP_035939474.1">
    <property type="nucleotide sequence ID" value="NZ_CADFFX010000001.1"/>
</dbReference>
<name>A0A069PLL7_9BURK</name>
<evidence type="ECO:0000313" key="2">
    <source>
        <dbReference type="EMBL" id="KDR41583.1"/>
    </source>
</evidence>
<dbReference type="EMBL" id="JFHC01000026">
    <property type="protein sequence ID" value="KDR41583.1"/>
    <property type="molecule type" value="Genomic_DNA"/>
</dbReference>
<keyword evidence="1" id="KW-0472">Membrane</keyword>
<organism evidence="2 3">
    <name type="scientific">Caballeronia glathei</name>
    <dbReference type="NCBI Taxonomy" id="60547"/>
    <lineage>
        <taxon>Bacteria</taxon>
        <taxon>Pseudomonadati</taxon>
        <taxon>Pseudomonadota</taxon>
        <taxon>Betaproteobacteria</taxon>
        <taxon>Burkholderiales</taxon>
        <taxon>Burkholderiaceae</taxon>
        <taxon>Caballeronia</taxon>
    </lineage>
</organism>
<reference evidence="2 3" key="1">
    <citation type="submission" date="2014-03" db="EMBL/GenBank/DDBJ databases">
        <title>Draft Genome Sequences of Four Burkholderia Strains.</title>
        <authorList>
            <person name="Liu X.Y."/>
            <person name="Li C.X."/>
            <person name="Xu J.H."/>
        </authorList>
    </citation>
    <scope>NUCLEOTIDE SEQUENCE [LARGE SCALE GENOMIC DNA]</scope>
    <source>
        <strain evidence="2 3">DSM 50014</strain>
    </source>
</reference>
<evidence type="ECO:0000313" key="3">
    <source>
        <dbReference type="Proteomes" id="UP000027466"/>
    </source>
</evidence>
<keyword evidence="3" id="KW-1185">Reference proteome</keyword>